<dbReference type="AlphaFoldDB" id="A0A8J3FKS3"/>
<protein>
    <submittedName>
        <fullName evidence="1">Uncharacterized protein</fullName>
    </submittedName>
</protein>
<comment type="caution">
    <text evidence="1">The sequence shown here is derived from an EMBL/GenBank/DDBJ whole genome shotgun (WGS) entry which is preliminary data.</text>
</comment>
<sequence length="405" mass="42682">MSVVMASWSGRSARALRLALRLSGDDFAAMLGVSGRGVSKWEASPATELALRSQQLLDTALSRADADVQARFGKLVAVAESTALPTGSVDTATADCGAVLPDDDAYHPGPQLVASLRQSLHDYYLADNLLGPRVLMPVVRVFTGTVEHVRRGVTGRVLDELLRVGARYAELTGWLAHDAGDASAATGWYRQALEWAQCGGDLRMASFVLVRRSVQAAGQRDGGLAARLAIAAQRDASPGAGRVQAIAAQAEAVGHAIAGSERETAAALGRATTLAESAVDSTADDPATGRYCEMPLHLAITRATCHLELGRPTAAIEGFTAVLAVLPPHYHRDRGQYLARLAHAHALAGQPDEACRRAEESLAIALTTGSSRTVTDLRETARQLGPWARHAAVANLRAALTLDGR</sequence>
<dbReference type="RefSeq" id="WP_189114289.1">
    <property type="nucleotide sequence ID" value="NZ_BMQC01000007.1"/>
</dbReference>
<dbReference type="Proteomes" id="UP000662200">
    <property type="component" value="Unassembled WGS sequence"/>
</dbReference>
<dbReference type="GO" id="GO:0003677">
    <property type="term" value="F:DNA binding"/>
    <property type="evidence" value="ECO:0007669"/>
    <property type="project" value="InterPro"/>
</dbReference>
<reference evidence="1" key="2">
    <citation type="submission" date="2020-09" db="EMBL/GenBank/DDBJ databases">
        <authorList>
            <person name="Sun Q."/>
            <person name="Ohkuma M."/>
        </authorList>
    </citation>
    <scope>NUCLEOTIDE SEQUENCE</scope>
    <source>
        <strain evidence="1">JCM 3091</strain>
    </source>
</reference>
<organism evidence="1 2">
    <name type="scientific">Pilimelia terevasa</name>
    <dbReference type="NCBI Taxonomy" id="53372"/>
    <lineage>
        <taxon>Bacteria</taxon>
        <taxon>Bacillati</taxon>
        <taxon>Actinomycetota</taxon>
        <taxon>Actinomycetes</taxon>
        <taxon>Micromonosporales</taxon>
        <taxon>Micromonosporaceae</taxon>
        <taxon>Pilimelia</taxon>
    </lineage>
</organism>
<dbReference type="EMBL" id="BMQC01000007">
    <property type="protein sequence ID" value="GGK29895.1"/>
    <property type="molecule type" value="Genomic_DNA"/>
</dbReference>
<dbReference type="InterPro" id="IPR011990">
    <property type="entry name" value="TPR-like_helical_dom_sf"/>
</dbReference>
<keyword evidence="2" id="KW-1185">Reference proteome</keyword>
<accession>A0A8J3FKS3</accession>
<proteinExistence type="predicted"/>
<dbReference type="InterPro" id="IPR010982">
    <property type="entry name" value="Lambda_DNA-bd_dom_sf"/>
</dbReference>
<dbReference type="SUPFAM" id="SSF48452">
    <property type="entry name" value="TPR-like"/>
    <property type="match status" value="1"/>
</dbReference>
<evidence type="ECO:0000313" key="2">
    <source>
        <dbReference type="Proteomes" id="UP000662200"/>
    </source>
</evidence>
<gene>
    <name evidence="1" type="ORF">GCM10010124_23270</name>
</gene>
<evidence type="ECO:0000313" key="1">
    <source>
        <dbReference type="EMBL" id="GGK29895.1"/>
    </source>
</evidence>
<dbReference type="Gene3D" id="1.25.40.10">
    <property type="entry name" value="Tetratricopeptide repeat domain"/>
    <property type="match status" value="1"/>
</dbReference>
<reference evidence="1" key="1">
    <citation type="journal article" date="2014" name="Int. J. Syst. Evol. Microbiol.">
        <title>Complete genome sequence of Corynebacterium casei LMG S-19264T (=DSM 44701T), isolated from a smear-ripened cheese.</title>
        <authorList>
            <consortium name="US DOE Joint Genome Institute (JGI-PGF)"/>
            <person name="Walter F."/>
            <person name="Albersmeier A."/>
            <person name="Kalinowski J."/>
            <person name="Ruckert C."/>
        </authorList>
    </citation>
    <scope>NUCLEOTIDE SEQUENCE</scope>
    <source>
        <strain evidence="1">JCM 3091</strain>
    </source>
</reference>
<dbReference type="Gene3D" id="1.10.260.40">
    <property type="entry name" value="lambda repressor-like DNA-binding domains"/>
    <property type="match status" value="1"/>
</dbReference>
<name>A0A8J3FKS3_9ACTN</name>